<keyword evidence="16" id="KW-0325">Glycoprotein</keyword>
<evidence type="ECO:0000256" key="21">
    <source>
        <dbReference type="ARBA" id="ARBA00037235"/>
    </source>
</evidence>
<keyword evidence="8" id="KW-1003">Cell membrane</keyword>
<accession>A0A8K0EY45</accession>
<dbReference type="GO" id="GO:0006689">
    <property type="term" value="P:ganglioside catabolic process"/>
    <property type="evidence" value="ECO:0007669"/>
    <property type="project" value="TreeGrafter"/>
</dbReference>
<keyword evidence="12" id="KW-0378">Hydrolase</keyword>
<dbReference type="CDD" id="cd15482">
    <property type="entry name" value="Sialidase_non-viral"/>
    <property type="match status" value="1"/>
</dbReference>
<evidence type="ECO:0000256" key="23">
    <source>
        <dbReference type="ARBA" id="ARBA00040509"/>
    </source>
</evidence>
<protein>
    <recommendedName>
        <fullName evidence="23">Sialidase-1</fullName>
        <ecNumber evidence="7">3.2.1.18</ecNumber>
    </recommendedName>
    <alternativeName>
        <fullName evidence="25">Lysosomal sialidase</fullName>
    </alternativeName>
    <alternativeName>
        <fullName evidence="24">N-acetyl-alpha-neuraminidase 1</fullName>
    </alternativeName>
</protein>
<proteinExistence type="inferred from homology"/>
<evidence type="ECO:0000256" key="24">
    <source>
        <dbReference type="ARBA" id="ARBA00041332"/>
    </source>
</evidence>
<keyword evidence="20" id="KW-0968">Cytoplasmic vesicle</keyword>
<organism evidence="27 28">
    <name type="scientific">Branchiostoma lanceolatum</name>
    <name type="common">Common lancelet</name>
    <name type="synonym">Amphioxus lanceolatum</name>
    <dbReference type="NCBI Taxonomy" id="7740"/>
    <lineage>
        <taxon>Eukaryota</taxon>
        <taxon>Metazoa</taxon>
        <taxon>Chordata</taxon>
        <taxon>Cephalochordata</taxon>
        <taxon>Leptocardii</taxon>
        <taxon>Amphioxiformes</taxon>
        <taxon>Branchiostomatidae</taxon>
        <taxon>Branchiostoma</taxon>
    </lineage>
</organism>
<keyword evidence="10" id="KW-0732">Signal</keyword>
<dbReference type="GO" id="GO:0043202">
    <property type="term" value="C:lysosomal lumen"/>
    <property type="evidence" value="ECO:0007669"/>
    <property type="project" value="UniProtKB-SubCell"/>
</dbReference>
<dbReference type="GO" id="GO:0004308">
    <property type="term" value="F:exo-alpha-sialidase activity"/>
    <property type="evidence" value="ECO:0007669"/>
    <property type="project" value="UniProtKB-EC"/>
</dbReference>
<dbReference type="Proteomes" id="UP000838412">
    <property type="component" value="Chromosome 6"/>
</dbReference>
<comment type="catalytic activity">
    <reaction evidence="1">
        <text>Hydrolysis of alpha-(2-&gt;3)-, alpha-(2-&gt;6)-, alpha-(2-&gt;8)- glycosidic linkages of terminal sialic acid residues in oligosaccharides, glycoproteins, glycolipids, colominic acid and synthetic substrates.</text>
        <dbReference type="EC" id="3.2.1.18"/>
    </reaction>
</comment>
<evidence type="ECO:0000313" key="27">
    <source>
        <dbReference type="EMBL" id="CAH1267465.1"/>
    </source>
</evidence>
<dbReference type="OrthoDB" id="2739686at2759"/>
<comment type="similarity">
    <text evidence="6">Belongs to the glycosyl hydrolase 33 family.</text>
</comment>
<keyword evidence="11" id="KW-0677">Repeat</keyword>
<evidence type="ECO:0000256" key="15">
    <source>
        <dbReference type="ARBA" id="ARBA00023136"/>
    </source>
</evidence>
<evidence type="ECO:0000256" key="14">
    <source>
        <dbReference type="ARBA" id="ARBA00023098"/>
    </source>
</evidence>
<dbReference type="GO" id="GO:0005886">
    <property type="term" value="C:plasma membrane"/>
    <property type="evidence" value="ECO:0007669"/>
    <property type="project" value="UniProtKB-SubCell"/>
</dbReference>
<evidence type="ECO:0000256" key="6">
    <source>
        <dbReference type="ARBA" id="ARBA00009348"/>
    </source>
</evidence>
<dbReference type="InterPro" id="IPR036278">
    <property type="entry name" value="Sialidase_sf"/>
</dbReference>
<dbReference type="PANTHER" id="PTHR10628">
    <property type="entry name" value="SIALIDASE"/>
    <property type="match status" value="1"/>
</dbReference>
<dbReference type="InterPro" id="IPR011040">
    <property type="entry name" value="Sialidase"/>
</dbReference>
<dbReference type="AlphaFoldDB" id="A0A8K0EY45"/>
<comment type="subcellular location">
    <subcellularLocation>
        <location evidence="4">Cell membrane</location>
    </subcellularLocation>
    <subcellularLocation>
        <location evidence="5">Cytoplasmic vesicle</location>
    </subcellularLocation>
    <subcellularLocation>
        <location evidence="3">Lysosome lumen</location>
    </subcellularLocation>
    <subcellularLocation>
        <location evidence="2">Lysosome membrane</location>
        <topology evidence="2">Peripheral membrane protein</topology>
        <orientation evidence="2">Lumenal side</orientation>
    </subcellularLocation>
</comment>
<keyword evidence="17" id="KW-0458">Lysosome</keyword>
<keyword evidence="18" id="KW-0119">Carbohydrate metabolism</keyword>
<evidence type="ECO:0000256" key="13">
    <source>
        <dbReference type="ARBA" id="ARBA00022963"/>
    </source>
</evidence>
<evidence type="ECO:0000256" key="8">
    <source>
        <dbReference type="ARBA" id="ARBA00022475"/>
    </source>
</evidence>
<sequence>MIFHGSPNKTRPLSMRLRLLLLAALFIIVLLARWIMSKTLYHYQLDINPVAQLAEDSSVQDYSRTSHVEDDGQLRPQVGVSLDTVHDVVLWTSPRRGDINIYRIPVLTYTPDGNLVAIVEGRRKSEGDVHPKIFAVRRSTDGGETWSPSQKIVDDGFKISSYIGTVFVDDTTKTIFLMYAYCEFCPLISMMLMNSTDDGITWGRPRNITDMIGEDHAAYPGPGYGIQKKHDPAKGRLVVCGHGFYNGKGLVLLLSDDHGVTWRHGAFVPSVPFTNGTTGDFDPDECQPVELPDGSIYVVARNEKVYKHHCKIIMRSFDGGETLPQNYTYLDGALIEPRITSGLWYHDGTLFYSGPKHDTQRRYLYIRWSHDYGKTWRSEKQIWSDWAGYSTLMMLPQDRSHLYIMYERGTKGPVDEIAVTKIEIDTWREVT</sequence>
<evidence type="ECO:0000256" key="7">
    <source>
        <dbReference type="ARBA" id="ARBA00012733"/>
    </source>
</evidence>
<dbReference type="EMBL" id="OV696691">
    <property type="protein sequence ID" value="CAH1267465.1"/>
    <property type="molecule type" value="Genomic_DNA"/>
</dbReference>
<reference evidence="27" key="1">
    <citation type="submission" date="2022-01" db="EMBL/GenBank/DDBJ databases">
        <authorList>
            <person name="Braso-Vives M."/>
        </authorList>
    </citation>
    <scope>NUCLEOTIDE SEQUENCE</scope>
</reference>
<evidence type="ECO:0000256" key="16">
    <source>
        <dbReference type="ARBA" id="ARBA00023180"/>
    </source>
</evidence>
<evidence type="ECO:0000256" key="18">
    <source>
        <dbReference type="ARBA" id="ARBA00023277"/>
    </source>
</evidence>
<evidence type="ECO:0000256" key="17">
    <source>
        <dbReference type="ARBA" id="ARBA00023228"/>
    </source>
</evidence>
<name>A0A8K0EY45_BRALA</name>
<evidence type="ECO:0000256" key="3">
    <source>
        <dbReference type="ARBA" id="ARBA00004227"/>
    </source>
</evidence>
<evidence type="ECO:0000259" key="26">
    <source>
        <dbReference type="Pfam" id="PF13088"/>
    </source>
</evidence>
<dbReference type="SUPFAM" id="SSF50939">
    <property type="entry name" value="Sialidases"/>
    <property type="match status" value="1"/>
</dbReference>
<evidence type="ECO:0000256" key="4">
    <source>
        <dbReference type="ARBA" id="ARBA00004236"/>
    </source>
</evidence>
<evidence type="ECO:0000256" key="5">
    <source>
        <dbReference type="ARBA" id="ARBA00004541"/>
    </source>
</evidence>
<keyword evidence="19" id="KW-0326">Glycosidase</keyword>
<evidence type="ECO:0000256" key="11">
    <source>
        <dbReference type="ARBA" id="ARBA00022737"/>
    </source>
</evidence>
<evidence type="ECO:0000256" key="10">
    <source>
        <dbReference type="ARBA" id="ARBA00022729"/>
    </source>
</evidence>
<comment type="subunit">
    <text evidence="22">Interacts with cathepsin A (protective protein), beta-galactosidase and N-acetylgalactosamine-6-sulfate sulfatase in a multienzyme complex.</text>
</comment>
<keyword evidence="13" id="KW-0442">Lipid degradation</keyword>
<evidence type="ECO:0000256" key="2">
    <source>
        <dbReference type="ARBA" id="ARBA00004207"/>
    </source>
</evidence>
<dbReference type="GO" id="GO:0031410">
    <property type="term" value="C:cytoplasmic vesicle"/>
    <property type="evidence" value="ECO:0007669"/>
    <property type="project" value="UniProtKB-SubCell"/>
</dbReference>
<evidence type="ECO:0000256" key="12">
    <source>
        <dbReference type="ARBA" id="ARBA00022801"/>
    </source>
</evidence>
<dbReference type="Gene3D" id="2.120.10.10">
    <property type="match status" value="1"/>
</dbReference>
<evidence type="ECO:0000256" key="25">
    <source>
        <dbReference type="ARBA" id="ARBA00041413"/>
    </source>
</evidence>
<dbReference type="EC" id="3.2.1.18" evidence="7"/>
<keyword evidence="14" id="KW-0443">Lipid metabolism</keyword>
<evidence type="ECO:0000256" key="1">
    <source>
        <dbReference type="ARBA" id="ARBA00000427"/>
    </source>
</evidence>
<keyword evidence="9" id="KW-0597">Phosphoprotein</keyword>
<evidence type="ECO:0000256" key="19">
    <source>
        <dbReference type="ARBA" id="ARBA00023295"/>
    </source>
</evidence>
<keyword evidence="28" id="KW-1185">Reference proteome</keyword>
<dbReference type="PANTHER" id="PTHR10628:SF25">
    <property type="entry name" value="SIALIDASE-1"/>
    <property type="match status" value="1"/>
</dbReference>
<gene>
    <name evidence="27" type="primary">NEU1</name>
    <name evidence="27" type="ORF">BLAG_LOCUS20814</name>
</gene>
<evidence type="ECO:0000313" key="28">
    <source>
        <dbReference type="Proteomes" id="UP000838412"/>
    </source>
</evidence>
<feature type="domain" description="Sialidase" evidence="26">
    <location>
        <begin position="114"/>
        <end position="395"/>
    </location>
</feature>
<evidence type="ECO:0000256" key="20">
    <source>
        <dbReference type="ARBA" id="ARBA00023329"/>
    </source>
</evidence>
<dbReference type="FunFam" id="2.120.10.10:FF:000003">
    <property type="entry name" value="Neuraminidase 1"/>
    <property type="match status" value="1"/>
</dbReference>
<evidence type="ECO:0000256" key="22">
    <source>
        <dbReference type="ARBA" id="ARBA00038519"/>
    </source>
</evidence>
<dbReference type="Pfam" id="PF13088">
    <property type="entry name" value="BNR_2"/>
    <property type="match status" value="1"/>
</dbReference>
<evidence type="ECO:0000256" key="9">
    <source>
        <dbReference type="ARBA" id="ARBA00022553"/>
    </source>
</evidence>
<dbReference type="GO" id="GO:0005765">
    <property type="term" value="C:lysosomal membrane"/>
    <property type="evidence" value="ECO:0007669"/>
    <property type="project" value="UniProtKB-SubCell"/>
</dbReference>
<comment type="function">
    <text evidence="21">Catalyzes the removal of sialic acid (N-acetylneuraminic acid) moieties from glycoproteins and glycolipids. To be active, it is strictly dependent on its presence in the multienzyme complex. Appears to have a preference for alpha 2-3 and alpha 2-6 sialyl linkage.</text>
</comment>
<keyword evidence="15" id="KW-0472">Membrane</keyword>
<dbReference type="GO" id="GO:0009313">
    <property type="term" value="P:oligosaccharide catabolic process"/>
    <property type="evidence" value="ECO:0007669"/>
    <property type="project" value="TreeGrafter"/>
</dbReference>
<dbReference type="InterPro" id="IPR026856">
    <property type="entry name" value="Sialidase_fam"/>
</dbReference>